<organism evidence="6 7">
    <name type="scientific">Nocardioides panacis</name>
    <dbReference type="NCBI Taxonomy" id="2849501"/>
    <lineage>
        <taxon>Bacteria</taxon>
        <taxon>Bacillati</taxon>
        <taxon>Actinomycetota</taxon>
        <taxon>Actinomycetes</taxon>
        <taxon>Propionibacteriales</taxon>
        <taxon>Nocardioidaceae</taxon>
        <taxon>Nocardioides</taxon>
    </lineage>
</organism>
<dbReference type="Pfam" id="PF13450">
    <property type="entry name" value="NAD_binding_8"/>
    <property type="match status" value="1"/>
</dbReference>
<evidence type="ECO:0000256" key="5">
    <source>
        <dbReference type="SAM" id="MobiDB-lite"/>
    </source>
</evidence>
<gene>
    <name evidence="6" type="ORF">KRR39_02340</name>
</gene>
<comment type="similarity">
    <text evidence="1">Belongs to the GMC oxidoreductase family.</text>
</comment>
<feature type="compositionally biased region" description="Low complexity" evidence="5">
    <location>
        <begin position="98"/>
        <end position="107"/>
    </location>
</feature>
<keyword evidence="4" id="KW-0560">Oxidoreductase</keyword>
<evidence type="ECO:0000313" key="6">
    <source>
        <dbReference type="EMBL" id="QWZ08716.1"/>
    </source>
</evidence>
<evidence type="ECO:0000256" key="4">
    <source>
        <dbReference type="ARBA" id="ARBA00023002"/>
    </source>
</evidence>
<dbReference type="EMBL" id="CP077062">
    <property type="protein sequence ID" value="QWZ08716.1"/>
    <property type="molecule type" value="Genomic_DNA"/>
</dbReference>
<keyword evidence="3" id="KW-0274">FAD</keyword>
<sequence>MSDHYDVIIVGSGAGGGTLAHRLAPSGKRVLVLERGDWLPPGDRELGRPGGLRRQPLRVARHLVRRPRARVPAAGALLRSAAPRSSTAPRCTGCGSVTSASSSTTAASRRRGRSATT</sequence>
<feature type="region of interest" description="Disordered" evidence="5">
    <location>
        <begin position="75"/>
        <end position="117"/>
    </location>
</feature>
<evidence type="ECO:0000256" key="1">
    <source>
        <dbReference type="ARBA" id="ARBA00010790"/>
    </source>
</evidence>
<keyword evidence="7" id="KW-1185">Reference proteome</keyword>
<feature type="compositionally biased region" description="Basic residues" evidence="5">
    <location>
        <begin position="108"/>
        <end position="117"/>
    </location>
</feature>
<dbReference type="Proteomes" id="UP000683575">
    <property type="component" value="Chromosome"/>
</dbReference>
<evidence type="ECO:0000256" key="2">
    <source>
        <dbReference type="ARBA" id="ARBA00022630"/>
    </source>
</evidence>
<protein>
    <submittedName>
        <fullName evidence="6">NAD(P)-binding protein</fullName>
    </submittedName>
</protein>
<proteinExistence type="inferred from homology"/>
<dbReference type="RefSeq" id="WP_216940410.1">
    <property type="nucleotide sequence ID" value="NZ_CP077062.1"/>
</dbReference>
<reference evidence="6" key="1">
    <citation type="submission" date="2021-06" db="EMBL/GenBank/DDBJ databases">
        <title>Complete genome sequence of Nocardioides sp. G188.</title>
        <authorList>
            <person name="Im W.-T."/>
        </authorList>
    </citation>
    <scope>NUCLEOTIDE SEQUENCE</scope>
    <source>
        <strain evidence="6">G188</strain>
    </source>
</reference>
<dbReference type="GO" id="GO:0016491">
    <property type="term" value="F:oxidoreductase activity"/>
    <property type="evidence" value="ECO:0007669"/>
    <property type="project" value="UniProtKB-KW"/>
</dbReference>
<dbReference type="KEGG" id="nps:KRR39_02340"/>
<evidence type="ECO:0000256" key="3">
    <source>
        <dbReference type="ARBA" id="ARBA00022827"/>
    </source>
</evidence>
<keyword evidence="2" id="KW-0285">Flavoprotein</keyword>
<dbReference type="PANTHER" id="PTHR46056:SF12">
    <property type="entry name" value="LONG-CHAIN-ALCOHOL OXIDASE"/>
    <property type="match status" value="1"/>
</dbReference>
<evidence type="ECO:0000313" key="7">
    <source>
        <dbReference type="Proteomes" id="UP000683575"/>
    </source>
</evidence>
<dbReference type="PANTHER" id="PTHR46056">
    <property type="entry name" value="LONG-CHAIN-ALCOHOL OXIDASE"/>
    <property type="match status" value="1"/>
</dbReference>
<dbReference type="AlphaFoldDB" id="A0A975SZH2"/>
<name>A0A975SZH2_9ACTN</name>
<accession>A0A975SZH2</accession>